<feature type="domain" description="AAA+ ATPase" evidence="1">
    <location>
        <begin position="48"/>
        <end position="214"/>
    </location>
</feature>
<comment type="caution">
    <text evidence="2">The sequence shown here is derived from an EMBL/GenBank/DDBJ whole genome shotgun (WGS) entry which is preliminary data.</text>
</comment>
<sequence length="307" mass="33402">MTASARAGAEDAVKALIPDVDSLLHKLEEIDYLADSGLATALFLAVRMPQPILLEGEPGVGKTEAAKALARVLDTPLFRLQCYEGIDAGEALYEWNYPRQLLGIRLAEARNVTLAETELFGPEYLLRRPLLAAIEHPGPRPAVLLLDEIDRADAEFEAFTFELLAEAAVTIPELGTVRASHPPIVILTSNRTRDLHDALTRRCLYHWIDYPAPERIAEIVRRRVPTSAEPLALQAATAITALRSLDLAKPPGIAEAIDWVSALAVLGVDRLGPASINHTWGSILKNRDDLDLAKSRGTAWLTGAAHG</sequence>
<accession>A0A4R8WMM9</accession>
<dbReference type="Proteomes" id="UP000298412">
    <property type="component" value="Unassembled WGS sequence"/>
</dbReference>
<dbReference type="PANTHER" id="PTHR42759">
    <property type="entry name" value="MOXR FAMILY PROTEIN"/>
    <property type="match status" value="1"/>
</dbReference>
<dbReference type="Pfam" id="PF07728">
    <property type="entry name" value="AAA_5"/>
    <property type="match status" value="1"/>
</dbReference>
<name>A0A4R8WMM9_9MICO</name>
<dbReference type="Gene3D" id="3.40.50.300">
    <property type="entry name" value="P-loop containing nucleotide triphosphate hydrolases"/>
    <property type="match status" value="1"/>
</dbReference>
<dbReference type="InterPro" id="IPR011704">
    <property type="entry name" value="ATPase_dyneun-rel_AAA"/>
</dbReference>
<evidence type="ECO:0000313" key="2">
    <source>
        <dbReference type="EMBL" id="TFC12228.1"/>
    </source>
</evidence>
<evidence type="ECO:0000313" key="3">
    <source>
        <dbReference type="Proteomes" id="UP000298412"/>
    </source>
</evidence>
<dbReference type="AlphaFoldDB" id="A0A4R8WMM9"/>
<dbReference type="InterPro" id="IPR050764">
    <property type="entry name" value="CbbQ/NirQ/NorQ/GpvN"/>
</dbReference>
<proteinExistence type="predicted"/>
<dbReference type="GO" id="GO:0005524">
    <property type="term" value="F:ATP binding"/>
    <property type="evidence" value="ECO:0007669"/>
    <property type="project" value="InterPro"/>
</dbReference>
<reference evidence="2 3" key="1">
    <citation type="submission" date="2019-03" db="EMBL/GenBank/DDBJ databases">
        <title>Genomics of glacier-inhabiting Cryobacterium strains.</title>
        <authorList>
            <person name="Liu Q."/>
            <person name="Xin Y.-H."/>
        </authorList>
    </citation>
    <scope>NUCLEOTIDE SEQUENCE [LARGE SCALE GENOMIC DNA]</scope>
    <source>
        <strain evidence="2 3">MDT1-3</strain>
    </source>
</reference>
<organism evidence="2 3">
    <name type="scientific">Cryobacterium algoritolerans</name>
    <dbReference type="NCBI Taxonomy" id="1259184"/>
    <lineage>
        <taxon>Bacteria</taxon>
        <taxon>Bacillati</taxon>
        <taxon>Actinomycetota</taxon>
        <taxon>Actinomycetes</taxon>
        <taxon>Micrococcales</taxon>
        <taxon>Microbacteriaceae</taxon>
        <taxon>Cryobacterium</taxon>
    </lineage>
</organism>
<dbReference type="SMART" id="SM00382">
    <property type="entry name" value="AAA"/>
    <property type="match status" value="1"/>
</dbReference>
<dbReference type="EMBL" id="SOFP01000063">
    <property type="protein sequence ID" value="TFC12228.1"/>
    <property type="molecule type" value="Genomic_DNA"/>
</dbReference>
<dbReference type="GO" id="GO:0016887">
    <property type="term" value="F:ATP hydrolysis activity"/>
    <property type="evidence" value="ECO:0007669"/>
    <property type="project" value="InterPro"/>
</dbReference>
<gene>
    <name evidence="2" type="ORF">E3O19_13440</name>
</gene>
<dbReference type="SUPFAM" id="SSF52540">
    <property type="entry name" value="P-loop containing nucleoside triphosphate hydrolases"/>
    <property type="match status" value="1"/>
</dbReference>
<dbReference type="InterPro" id="IPR027417">
    <property type="entry name" value="P-loop_NTPase"/>
</dbReference>
<dbReference type="InterPro" id="IPR003593">
    <property type="entry name" value="AAA+_ATPase"/>
</dbReference>
<dbReference type="PANTHER" id="PTHR42759:SF1">
    <property type="entry name" value="MAGNESIUM-CHELATASE SUBUNIT CHLD"/>
    <property type="match status" value="1"/>
</dbReference>
<evidence type="ECO:0000259" key="1">
    <source>
        <dbReference type="SMART" id="SM00382"/>
    </source>
</evidence>
<keyword evidence="3" id="KW-1185">Reference proteome</keyword>
<dbReference type="RefSeq" id="WP_134568386.1">
    <property type="nucleotide sequence ID" value="NZ_SOFP01000063.1"/>
</dbReference>
<dbReference type="OrthoDB" id="9783370at2"/>
<dbReference type="CDD" id="cd00009">
    <property type="entry name" value="AAA"/>
    <property type="match status" value="1"/>
</dbReference>
<protein>
    <submittedName>
        <fullName evidence="2">MoxR family ATPase</fullName>
    </submittedName>
</protein>